<reference evidence="1" key="1">
    <citation type="submission" date="2023-04" db="EMBL/GenBank/DDBJ databases">
        <title>Phytophthora fragariaefolia NBRC 109709.</title>
        <authorList>
            <person name="Ichikawa N."/>
            <person name="Sato H."/>
            <person name="Tonouchi N."/>
        </authorList>
    </citation>
    <scope>NUCLEOTIDE SEQUENCE</scope>
    <source>
        <strain evidence="1">NBRC 109709</strain>
    </source>
</reference>
<dbReference type="EMBL" id="BSXT01001171">
    <property type="protein sequence ID" value="GMF39445.1"/>
    <property type="molecule type" value="Genomic_DNA"/>
</dbReference>
<organism evidence="1 2">
    <name type="scientific">Phytophthora fragariaefolia</name>
    <dbReference type="NCBI Taxonomy" id="1490495"/>
    <lineage>
        <taxon>Eukaryota</taxon>
        <taxon>Sar</taxon>
        <taxon>Stramenopiles</taxon>
        <taxon>Oomycota</taxon>
        <taxon>Peronosporomycetes</taxon>
        <taxon>Peronosporales</taxon>
        <taxon>Peronosporaceae</taxon>
        <taxon>Phytophthora</taxon>
    </lineage>
</organism>
<comment type="caution">
    <text evidence="1">The sequence shown here is derived from an EMBL/GenBank/DDBJ whole genome shotgun (WGS) entry which is preliminary data.</text>
</comment>
<accession>A0A9W7CQZ8</accession>
<sequence>MISIMDMHYCESASEFLRVRDAELTKWHGVEGLTEITEYFYEEWLASRYCNWQFFTLLFVETMNPSPPAPSNYIPVATTDIIEAAVLATASNRVVVSDTIYPTCVRVTEINPNSGLEDHYVAHDTFNSILGDFEPLCTLPRAEILNSQQLAETTTPIVRTELRDGATPGIQFTLLTSPYRLHCK</sequence>
<protein>
    <submittedName>
        <fullName evidence="1">Unnamed protein product</fullName>
    </submittedName>
</protein>
<evidence type="ECO:0000313" key="1">
    <source>
        <dbReference type="EMBL" id="GMF39445.1"/>
    </source>
</evidence>
<gene>
    <name evidence="1" type="ORF">Pfra01_001171100</name>
</gene>
<keyword evidence="2" id="KW-1185">Reference proteome</keyword>
<name>A0A9W7CQZ8_9STRA</name>
<dbReference type="AlphaFoldDB" id="A0A9W7CQZ8"/>
<evidence type="ECO:0000313" key="2">
    <source>
        <dbReference type="Proteomes" id="UP001165121"/>
    </source>
</evidence>
<proteinExistence type="predicted"/>
<dbReference type="Proteomes" id="UP001165121">
    <property type="component" value="Unassembled WGS sequence"/>
</dbReference>